<sequence length="345" mass="40757">MFPYFLIYFFLLIFCSLGSVTKNRFFLICVFILFSIFSGFRYYVGVDYVNYVKIYNLEEGYGSRELGFNLILDFLRYIGASYQFMFFIMAVVMQILVYNIIKRYNYSVWISVFIYYCISPFYIATFNGMRQYLAIAVFIVALKYIEQKKIFKYIVSLLLGGFFFHESILVFIPLYYILNKTISIKGKLLAFLLTIAGSLAIDKLISYTPYIVYFTRDRETHISSFTYIFAGISILFIIFWNKLNSFKSKLIMENMNLFCFLSLLVVLLQSNGVLIQMTLRMNSYFFFVYIILVPAVISSIKNVHMRIGMYFSLHLVLLLYLVRTICFNGHLYDLVPYSMNFNLFK</sequence>
<dbReference type="Proteomes" id="UP000003879">
    <property type="component" value="Unassembled WGS sequence"/>
</dbReference>
<dbReference type="HOGENOM" id="CLU_059692_2_0_10"/>
<feature type="transmembrane region" description="Helical" evidence="1">
    <location>
        <begin position="281"/>
        <end position="297"/>
    </location>
</feature>
<name>A0A0E2ARJ7_BACFG</name>
<accession>A0A0E2ARJ7</accession>
<dbReference type="InterPro" id="IPR049458">
    <property type="entry name" value="EpsG-like"/>
</dbReference>
<keyword evidence="1" id="KW-0812">Transmembrane</keyword>
<feature type="transmembrane region" description="Helical" evidence="1">
    <location>
        <begin position="303"/>
        <end position="322"/>
    </location>
</feature>
<protein>
    <recommendedName>
        <fullName evidence="4">EpsG family protein</fullName>
    </recommendedName>
</protein>
<feature type="transmembrane region" description="Helical" evidence="1">
    <location>
        <begin position="74"/>
        <end position="97"/>
    </location>
</feature>
<dbReference type="AlphaFoldDB" id="A0A0E2ARJ7"/>
<dbReference type="PATRIC" id="fig|997883.3.peg.1526"/>
<feature type="transmembrane region" description="Helical" evidence="1">
    <location>
        <begin position="255"/>
        <end position="274"/>
    </location>
</feature>
<gene>
    <name evidence="2" type="ORF">HMPREF1056_01452</name>
</gene>
<dbReference type="EMBL" id="AGXN01000009">
    <property type="protein sequence ID" value="EIY97630.1"/>
    <property type="molecule type" value="Genomic_DNA"/>
</dbReference>
<keyword evidence="1" id="KW-1133">Transmembrane helix</keyword>
<proteinExistence type="predicted"/>
<feature type="transmembrane region" description="Helical" evidence="1">
    <location>
        <begin position="26"/>
        <end position="44"/>
    </location>
</feature>
<feature type="transmembrane region" description="Helical" evidence="1">
    <location>
        <begin position="190"/>
        <end position="213"/>
    </location>
</feature>
<feature type="transmembrane region" description="Helical" evidence="1">
    <location>
        <begin position="225"/>
        <end position="243"/>
    </location>
</feature>
<reference evidence="2 3" key="1">
    <citation type="submission" date="2012-02" db="EMBL/GenBank/DDBJ databases">
        <title>The Genome Sequence of Bacteroides fragilis CL07T12C05.</title>
        <authorList>
            <consortium name="The Broad Institute Genome Sequencing Platform"/>
            <person name="Earl A."/>
            <person name="Ward D."/>
            <person name="Feldgarden M."/>
            <person name="Gevers D."/>
            <person name="Zitomersky N.L."/>
            <person name="Coyne M.J."/>
            <person name="Comstock L.E."/>
            <person name="Young S.K."/>
            <person name="Zeng Q."/>
            <person name="Gargeya S."/>
            <person name="Fitzgerald M."/>
            <person name="Haas B."/>
            <person name="Abouelleil A."/>
            <person name="Alvarado L."/>
            <person name="Arachchi H.M."/>
            <person name="Berlin A."/>
            <person name="Chapman S.B."/>
            <person name="Gearin G."/>
            <person name="Goldberg J."/>
            <person name="Griggs A."/>
            <person name="Gujja S."/>
            <person name="Hansen M."/>
            <person name="Heiman D."/>
            <person name="Howarth C."/>
            <person name="Larimer J."/>
            <person name="Lui A."/>
            <person name="MacDonald P.J.P."/>
            <person name="McCowen C."/>
            <person name="Montmayeur A."/>
            <person name="Murphy C."/>
            <person name="Neiman D."/>
            <person name="Pearson M."/>
            <person name="Priest M."/>
            <person name="Roberts A."/>
            <person name="Saif S."/>
            <person name="Shea T."/>
            <person name="Sisk P."/>
            <person name="Stolte C."/>
            <person name="Sykes S."/>
            <person name="Wortman J."/>
            <person name="Nusbaum C."/>
            <person name="Birren B."/>
        </authorList>
    </citation>
    <scope>NUCLEOTIDE SEQUENCE [LARGE SCALE GENOMIC DNA]</scope>
    <source>
        <strain evidence="2 3">CL07T12C05</strain>
    </source>
</reference>
<dbReference type="Pfam" id="PF14897">
    <property type="entry name" value="EpsG"/>
    <property type="match status" value="1"/>
</dbReference>
<feature type="transmembrane region" description="Helical" evidence="1">
    <location>
        <begin position="157"/>
        <end position="178"/>
    </location>
</feature>
<evidence type="ECO:0008006" key="4">
    <source>
        <dbReference type="Google" id="ProtNLM"/>
    </source>
</evidence>
<evidence type="ECO:0000313" key="2">
    <source>
        <dbReference type="EMBL" id="EIY97630.1"/>
    </source>
</evidence>
<feature type="transmembrane region" description="Helical" evidence="1">
    <location>
        <begin position="104"/>
        <end position="123"/>
    </location>
</feature>
<evidence type="ECO:0000256" key="1">
    <source>
        <dbReference type="SAM" id="Phobius"/>
    </source>
</evidence>
<dbReference type="RefSeq" id="WP_005795349.1">
    <property type="nucleotide sequence ID" value="NZ_JH724215.1"/>
</dbReference>
<comment type="caution">
    <text evidence="2">The sequence shown here is derived from an EMBL/GenBank/DDBJ whole genome shotgun (WGS) entry which is preliminary data.</text>
</comment>
<feature type="transmembrane region" description="Helical" evidence="1">
    <location>
        <begin position="6"/>
        <end position="21"/>
    </location>
</feature>
<keyword evidence="1" id="KW-0472">Membrane</keyword>
<organism evidence="2 3">
    <name type="scientific">Bacteroides fragilis CL07T12C05</name>
    <dbReference type="NCBI Taxonomy" id="997883"/>
    <lineage>
        <taxon>Bacteria</taxon>
        <taxon>Pseudomonadati</taxon>
        <taxon>Bacteroidota</taxon>
        <taxon>Bacteroidia</taxon>
        <taxon>Bacteroidales</taxon>
        <taxon>Bacteroidaceae</taxon>
        <taxon>Bacteroides</taxon>
    </lineage>
</organism>
<evidence type="ECO:0000313" key="3">
    <source>
        <dbReference type="Proteomes" id="UP000003879"/>
    </source>
</evidence>